<gene>
    <name evidence="3" type="ORF">CUTER_06540</name>
</gene>
<evidence type="ECO:0000313" key="4">
    <source>
        <dbReference type="Proteomes" id="UP000035548"/>
    </source>
</evidence>
<dbReference type="PATRIC" id="fig|1072256.5.peg.1292"/>
<evidence type="ECO:0000256" key="2">
    <source>
        <dbReference type="SAM" id="Phobius"/>
    </source>
</evidence>
<dbReference type="Proteomes" id="UP000035548">
    <property type="component" value="Chromosome"/>
</dbReference>
<evidence type="ECO:0000256" key="1">
    <source>
        <dbReference type="SAM" id="MobiDB-lite"/>
    </source>
</evidence>
<dbReference type="KEGG" id="cut:CUTER_06540"/>
<feature type="transmembrane region" description="Helical" evidence="2">
    <location>
        <begin position="71"/>
        <end position="90"/>
    </location>
</feature>
<dbReference type="AlphaFoldDB" id="A0A0G3HJK3"/>
<reference evidence="4" key="2">
    <citation type="submission" date="2015-05" db="EMBL/GenBank/DDBJ databases">
        <title>Complete genome sequence of Corynebacterium uterequi DSM 45634, isolated from the uterus of a maiden mare.</title>
        <authorList>
            <person name="Ruckert C."/>
            <person name="Albersmeier A."/>
            <person name="Winkler A."/>
            <person name="Tauch A."/>
        </authorList>
    </citation>
    <scope>NUCLEOTIDE SEQUENCE [LARGE SCALE GENOMIC DNA]</scope>
    <source>
        <strain evidence="4">DSM 45634</strain>
    </source>
</reference>
<feature type="transmembrane region" description="Helical" evidence="2">
    <location>
        <begin position="128"/>
        <end position="148"/>
    </location>
</feature>
<dbReference type="STRING" id="1072256.CUTER_06540"/>
<keyword evidence="2" id="KW-0812">Transmembrane</keyword>
<dbReference type="RefSeq" id="WP_052844056.1">
    <property type="nucleotide sequence ID" value="NZ_CP011546.1"/>
</dbReference>
<evidence type="ECO:0000313" key="3">
    <source>
        <dbReference type="EMBL" id="AKK11297.1"/>
    </source>
</evidence>
<evidence type="ECO:0008006" key="5">
    <source>
        <dbReference type="Google" id="ProtNLM"/>
    </source>
</evidence>
<keyword evidence="2" id="KW-0472">Membrane</keyword>
<dbReference type="OrthoDB" id="4484187at2"/>
<organism evidence="3 4">
    <name type="scientific">Corynebacterium uterequi</name>
    <dbReference type="NCBI Taxonomy" id="1072256"/>
    <lineage>
        <taxon>Bacteria</taxon>
        <taxon>Bacillati</taxon>
        <taxon>Actinomycetota</taxon>
        <taxon>Actinomycetes</taxon>
        <taxon>Mycobacteriales</taxon>
        <taxon>Corynebacteriaceae</taxon>
        <taxon>Corynebacterium</taxon>
    </lineage>
</organism>
<keyword evidence="2" id="KW-1133">Transmembrane helix</keyword>
<feature type="transmembrane region" description="Helical" evidence="2">
    <location>
        <begin position="21"/>
        <end position="43"/>
    </location>
</feature>
<proteinExistence type="predicted"/>
<feature type="transmembrane region" description="Helical" evidence="2">
    <location>
        <begin position="95"/>
        <end position="116"/>
    </location>
</feature>
<accession>A0A0G3HJK3</accession>
<keyword evidence="4" id="KW-1185">Reference proteome</keyword>
<sequence length="213" mass="23334">MESPADSRQLAAQERAAARTVSLAGINTALWVVAALWLAFMVLPYAGPVRGYEVAFVLPGARDAGMKITEYIFAILGTLGMGVFTLATLVTKRTVFALVAWMFSAVAAFSSLLAVWLRQTRPSSFDGINLGIGVWLLSAAALIAVCAYSMSALRRNPEQAALAQARSEADDLDEVGRAQRALLDARRRSEEQLPEYLKDDRRRRAAERHRPHD</sequence>
<reference evidence="3 4" key="1">
    <citation type="journal article" date="2015" name="Genome Announc.">
        <title>Virulence Factor Genes Detected in the Complete Genome Sequence of Corynebacterium uterequi DSM 45634, Isolated from the Uterus of a Maiden Mare.</title>
        <authorList>
            <person name="Ruckert C."/>
            <person name="Kriete M."/>
            <person name="Jaenicke S."/>
            <person name="Winkler A."/>
            <person name="Tauch A."/>
        </authorList>
    </citation>
    <scope>NUCLEOTIDE SEQUENCE [LARGE SCALE GENOMIC DNA]</scope>
    <source>
        <strain evidence="3 4">DSM 45634</strain>
    </source>
</reference>
<name>A0A0G3HJK3_9CORY</name>
<protein>
    <recommendedName>
        <fullName evidence="5">Transmembrane protein</fullName>
    </recommendedName>
</protein>
<feature type="region of interest" description="Disordered" evidence="1">
    <location>
        <begin position="193"/>
        <end position="213"/>
    </location>
</feature>
<dbReference type="EMBL" id="CP011546">
    <property type="protein sequence ID" value="AKK11297.1"/>
    <property type="molecule type" value="Genomic_DNA"/>
</dbReference>